<sequence>MSFTGYEWTKDSENHVCAHAHHIYHRGSQCETLAPDPSGAGPCIEPARKISIPGRSRMGEKRGTRIRGSVTGISTPTPNDLLDWRAKFKKASLARNGARSKWPICCAGRGTEIDDEGSQFGQRRRQSTDPYTCVQPSASFFPSPLLPQCSNQPSAYSQTRDPLHRGWLKRPATSNPTLRGSSNLDYSITSPNPRSIWRKQAHTTESSHGKCLHVQGVCYAAILPVPKYTRCSITYAYAQNLLQVEQVRPWEGRQKDFRYGGVLSLSTNLAHVSGVWVSESESQKTGTRYLRMHMPRTFLAPAPSCSCSCIYRAENAAKEQDQSIALLLSGIPMWQPSSHIIAPMIATL</sequence>
<feature type="region of interest" description="Disordered" evidence="1">
    <location>
        <begin position="160"/>
        <end position="187"/>
    </location>
</feature>
<accession>A0A1E1M7P6</accession>
<name>A0A1E1M7P6_RHYSE</name>
<feature type="compositionally biased region" description="Polar residues" evidence="1">
    <location>
        <begin position="172"/>
        <end position="187"/>
    </location>
</feature>
<evidence type="ECO:0000313" key="2">
    <source>
        <dbReference type="EMBL" id="CZT45120.1"/>
    </source>
</evidence>
<keyword evidence="3" id="KW-1185">Reference proteome</keyword>
<organism evidence="2 3">
    <name type="scientific">Rhynchosporium secalis</name>
    <name type="common">Barley scald fungus</name>
    <dbReference type="NCBI Taxonomy" id="38038"/>
    <lineage>
        <taxon>Eukaryota</taxon>
        <taxon>Fungi</taxon>
        <taxon>Dikarya</taxon>
        <taxon>Ascomycota</taxon>
        <taxon>Pezizomycotina</taxon>
        <taxon>Leotiomycetes</taxon>
        <taxon>Helotiales</taxon>
        <taxon>Ploettnerulaceae</taxon>
        <taxon>Rhynchosporium</taxon>
    </lineage>
</organism>
<proteinExistence type="predicted"/>
<evidence type="ECO:0000256" key="1">
    <source>
        <dbReference type="SAM" id="MobiDB-lite"/>
    </source>
</evidence>
<dbReference type="Proteomes" id="UP000177625">
    <property type="component" value="Unassembled WGS sequence"/>
</dbReference>
<reference evidence="3" key="1">
    <citation type="submission" date="2016-03" db="EMBL/GenBank/DDBJ databases">
        <authorList>
            <person name="Guldener U."/>
        </authorList>
    </citation>
    <scope>NUCLEOTIDE SEQUENCE [LARGE SCALE GENOMIC DNA]</scope>
</reference>
<dbReference type="AlphaFoldDB" id="A0A1E1M7P6"/>
<gene>
    <name evidence="2" type="ORF">RSE6_05403</name>
</gene>
<dbReference type="EMBL" id="FJVC01000201">
    <property type="protein sequence ID" value="CZT45120.1"/>
    <property type="molecule type" value="Genomic_DNA"/>
</dbReference>
<protein>
    <submittedName>
        <fullName evidence="2">Uncharacterized protein</fullName>
    </submittedName>
</protein>
<evidence type="ECO:0000313" key="3">
    <source>
        <dbReference type="Proteomes" id="UP000177625"/>
    </source>
</evidence>